<evidence type="ECO:0000313" key="4">
    <source>
        <dbReference type="Proteomes" id="UP001281003"/>
    </source>
</evidence>
<dbReference type="AlphaFoldDB" id="A0AAE0UGK2"/>
<keyword evidence="2" id="KW-1133">Transmembrane helix</keyword>
<keyword evidence="2" id="KW-0812">Transmembrane</keyword>
<feature type="compositionally biased region" description="Pro residues" evidence="1">
    <location>
        <begin position="36"/>
        <end position="48"/>
    </location>
</feature>
<evidence type="ECO:0000256" key="1">
    <source>
        <dbReference type="SAM" id="MobiDB-lite"/>
    </source>
</evidence>
<evidence type="ECO:0000256" key="2">
    <source>
        <dbReference type="SAM" id="Phobius"/>
    </source>
</evidence>
<dbReference type="Proteomes" id="UP001281003">
    <property type="component" value="Unassembled WGS sequence"/>
</dbReference>
<reference evidence="3" key="2">
    <citation type="submission" date="2023-07" db="EMBL/GenBank/DDBJ databases">
        <authorList>
            <consortium name="Lawrence Berkeley National Laboratory"/>
            <person name="Haridas S."/>
            <person name="Hensen N."/>
            <person name="Bonometti L."/>
            <person name="Westerberg I."/>
            <person name="Brannstrom I.O."/>
            <person name="Guillou S."/>
            <person name="Cros-Aarteil S."/>
            <person name="Calhoun S."/>
            <person name="Kuo A."/>
            <person name="Mondo S."/>
            <person name="Pangilinan J."/>
            <person name="Riley R."/>
            <person name="LaButti K."/>
            <person name="Andreopoulos B."/>
            <person name="Lipzen A."/>
            <person name="Chen C."/>
            <person name="Yanf M."/>
            <person name="Daum C."/>
            <person name="Ng V."/>
            <person name="Clum A."/>
            <person name="Steindorff A."/>
            <person name="Ohm R."/>
            <person name="Martin F."/>
            <person name="Silar P."/>
            <person name="Natvig D."/>
            <person name="Lalanne C."/>
            <person name="Gautier V."/>
            <person name="Ament-velasquez S.L."/>
            <person name="Kruys A."/>
            <person name="Hutchinson M.I."/>
            <person name="Powell A.J."/>
            <person name="Barry K."/>
            <person name="Miller A.N."/>
            <person name="Grigoriev I.V."/>
            <person name="Debuchy R."/>
            <person name="Gladieux P."/>
            <person name="Thoren M.H."/>
            <person name="Johannesson H."/>
        </authorList>
    </citation>
    <scope>NUCLEOTIDE SEQUENCE</scope>
    <source>
        <strain evidence="3">FGSC 1904</strain>
    </source>
</reference>
<name>A0AAE0UGK2_SORBR</name>
<organism evidence="3 4">
    <name type="scientific">Sordaria brevicollis</name>
    <dbReference type="NCBI Taxonomy" id="83679"/>
    <lineage>
        <taxon>Eukaryota</taxon>
        <taxon>Fungi</taxon>
        <taxon>Dikarya</taxon>
        <taxon>Ascomycota</taxon>
        <taxon>Pezizomycotina</taxon>
        <taxon>Sordariomycetes</taxon>
        <taxon>Sordariomycetidae</taxon>
        <taxon>Sordariales</taxon>
        <taxon>Sordariaceae</taxon>
        <taxon>Sordaria</taxon>
    </lineage>
</organism>
<accession>A0AAE0UGK2</accession>
<feature type="region of interest" description="Disordered" evidence="1">
    <location>
        <begin position="18"/>
        <end position="90"/>
    </location>
</feature>
<reference evidence="3" key="1">
    <citation type="journal article" date="2023" name="Mol. Phylogenet. Evol.">
        <title>Genome-scale phylogeny and comparative genomics of the fungal order Sordariales.</title>
        <authorList>
            <person name="Hensen N."/>
            <person name="Bonometti L."/>
            <person name="Westerberg I."/>
            <person name="Brannstrom I.O."/>
            <person name="Guillou S."/>
            <person name="Cros-Aarteil S."/>
            <person name="Calhoun S."/>
            <person name="Haridas S."/>
            <person name="Kuo A."/>
            <person name="Mondo S."/>
            <person name="Pangilinan J."/>
            <person name="Riley R."/>
            <person name="LaButti K."/>
            <person name="Andreopoulos B."/>
            <person name="Lipzen A."/>
            <person name="Chen C."/>
            <person name="Yan M."/>
            <person name="Daum C."/>
            <person name="Ng V."/>
            <person name="Clum A."/>
            <person name="Steindorff A."/>
            <person name="Ohm R.A."/>
            <person name="Martin F."/>
            <person name="Silar P."/>
            <person name="Natvig D.O."/>
            <person name="Lalanne C."/>
            <person name="Gautier V."/>
            <person name="Ament-Velasquez S.L."/>
            <person name="Kruys A."/>
            <person name="Hutchinson M.I."/>
            <person name="Powell A.J."/>
            <person name="Barry K."/>
            <person name="Miller A.N."/>
            <person name="Grigoriev I.V."/>
            <person name="Debuchy R."/>
            <person name="Gladieux P."/>
            <person name="Hiltunen Thoren M."/>
            <person name="Johannesson H."/>
        </authorList>
    </citation>
    <scope>NUCLEOTIDE SEQUENCE</scope>
    <source>
        <strain evidence="3">FGSC 1904</strain>
    </source>
</reference>
<sequence length="323" mass="35609">MAGYAHIDTCHLLLQVPPPSLRTDPAPFTTLHHSSPLPPRTPPRPVGPNDPSEQKGLWRGPESLPRAASSSGDGGLVSDPSVGTNSPCRRVTSRGKKLVYPIGLVKTRHKEPLSPLESESASRPRADWSRLSLPPSLRAWTLAASSQKVVRNEAFRALAFLRCLSCWQQHNTPVVLGWAFELLIGEAETSAMWDRPPTTSSAHNRANDAALPWCLTYRSGVGHEPKAQDTWRDMKLDDQIREGEKAIIGVMIEKRWTSWAIMSRTRATCASQPSILRKSASVSRRRALTFLAFRLFAFLVFPGLLSSSSSSSSSLSLHYRLST</sequence>
<feature type="transmembrane region" description="Helical" evidence="2">
    <location>
        <begin position="287"/>
        <end position="305"/>
    </location>
</feature>
<proteinExistence type="predicted"/>
<dbReference type="EMBL" id="JAUTDP010000001">
    <property type="protein sequence ID" value="KAK3402624.1"/>
    <property type="molecule type" value="Genomic_DNA"/>
</dbReference>
<keyword evidence="2" id="KW-0472">Membrane</keyword>
<evidence type="ECO:0000313" key="3">
    <source>
        <dbReference type="EMBL" id="KAK3402624.1"/>
    </source>
</evidence>
<keyword evidence="4" id="KW-1185">Reference proteome</keyword>
<protein>
    <submittedName>
        <fullName evidence="3">Uncharacterized protein</fullName>
    </submittedName>
</protein>
<comment type="caution">
    <text evidence="3">The sequence shown here is derived from an EMBL/GenBank/DDBJ whole genome shotgun (WGS) entry which is preliminary data.</text>
</comment>
<gene>
    <name evidence="3" type="ORF">B0T20DRAFT_474416</name>
</gene>